<evidence type="ECO:0000256" key="5">
    <source>
        <dbReference type="ARBA" id="ARBA00023004"/>
    </source>
</evidence>
<keyword evidence="2 7" id="KW-0349">Heme</keyword>
<dbReference type="GO" id="GO:0004497">
    <property type="term" value="F:monooxygenase activity"/>
    <property type="evidence" value="ECO:0007669"/>
    <property type="project" value="UniProtKB-KW"/>
</dbReference>
<dbReference type="Proteomes" id="UP000663852">
    <property type="component" value="Unassembled WGS sequence"/>
</dbReference>
<dbReference type="OrthoDB" id="1470350at2759"/>
<reference evidence="9" key="1">
    <citation type="submission" date="2021-02" db="EMBL/GenBank/DDBJ databases">
        <authorList>
            <person name="Nowell W R."/>
        </authorList>
    </citation>
    <scope>NUCLEOTIDE SEQUENCE</scope>
</reference>
<dbReference type="PRINTS" id="PR00463">
    <property type="entry name" value="EP450I"/>
</dbReference>
<evidence type="ECO:0008006" key="12">
    <source>
        <dbReference type="Google" id="ProtNLM"/>
    </source>
</evidence>
<dbReference type="EMBL" id="CAJNOR010001168">
    <property type="protein sequence ID" value="CAF1089813.1"/>
    <property type="molecule type" value="Genomic_DNA"/>
</dbReference>
<evidence type="ECO:0000313" key="11">
    <source>
        <dbReference type="Proteomes" id="UP000663828"/>
    </source>
</evidence>
<dbReference type="InterPro" id="IPR017972">
    <property type="entry name" value="Cyt_P450_CS"/>
</dbReference>
<comment type="similarity">
    <text evidence="1 8">Belongs to the cytochrome P450 family.</text>
</comment>
<dbReference type="PRINTS" id="PR00385">
    <property type="entry name" value="P450"/>
</dbReference>
<accession>A0A814NCL0</accession>
<proteinExistence type="inferred from homology"/>
<dbReference type="InterPro" id="IPR036396">
    <property type="entry name" value="Cyt_P450_sf"/>
</dbReference>
<evidence type="ECO:0000313" key="10">
    <source>
        <dbReference type="EMBL" id="CAF1493459.1"/>
    </source>
</evidence>
<dbReference type="InterPro" id="IPR002401">
    <property type="entry name" value="Cyt_P450_E_grp-I"/>
</dbReference>
<dbReference type="PANTHER" id="PTHR24291">
    <property type="entry name" value="CYTOCHROME P450 FAMILY 4"/>
    <property type="match status" value="1"/>
</dbReference>
<evidence type="ECO:0000256" key="8">
    <source>
        <dbReference type="RuleBase" id="RU000461"/>
    </source>
</evidence>
<sequence>MLLLIFFAISVFIFLVYWKFIRPQKALYDTFCEQGVSCEPFKPLIGQLLDIHHAFDNDTIVDYRNQLIEKHGYVYTIGFGPSTTLVIMDADMLADVFGRTHSQDYRKPVGMDKYFKPLIGIHNLLVSEGEEHTRARQMLNPAFHYVHLQSMIDLMIDQTKKTIDELFLLSNTNQFVDLDTQMNNITLAIIASSAFGKDFQSTSNSKQILRQSINELLRVLEYRAMRMIDDIPLIGRLPFWGKKIINKCSMDISNFVDEIISDRRHEKSTSLSSNEDLLDLLLSAVDDQGKPFDNQEIKDQALTFVLAGHETTGSLLTWTMYVLMTNEKVFEACREEVDRILPNGAEITRENLNQLVVCEAILQETLRLYPPASFLSRECIREHYIGKEGQRQIRIPVGAKVMVSVQVLHQREEYWSQPTEFDYTRWMRDPITGLKPKLSHPFCYLPFGAGPRNCIGQNFALLESKIILAMLIQRCNFEIEPGQKIVPVVRIAMKSKYGLRAKITQRSFN</sequence>
<comment type="cofactor">
    <cofactor evidence="7">
        <name>heme</name>
        <dbReference type="ChEBI" id="CHEBI:30413"/>
    </cofactor>
</comment>
<evidence type="ECO:0000256" key="2">
    <source>
        <dbReference type="ARBA" id="ARBA00022617"/>
    </source>
</evidence>
<dbReference type="Gene3D" id="1.10.630.10">
    <property type="entry name" value="Cytochrome P450"/>
    <property type="match status" value="1"/>
</dbReference>
<dbReference type="EMBL" id="CAJNOJ010000597">
    <property type="protein sequence ID" value="CAF1493459.1"/>
    <property type="molecule type" value="Genomic_DNA"/>
</dbReference>
<gene>
    <name evidence="10" type="ORF">EDS130_LOCUS42168</name>
    <name evidence="9" type="ORF">XAT740_LOCUS17774</name>
</gene>
<dbReference type="InterPro" id="IPR001128">
    <property type="entry name" value="Cyt_P450"/>
</dbReference>
<evidence type="ECO:0000256" key="3">
    <source>
        <dbReference type="ARBA" id="ARBA00022723"/>
    </source>
</evidence>
<dbReference type="AlphaFoldDB" id="A0A814NCL0"/>
<evidence type="ECO:0000256" key="6">
    <source>
        <dbReference type="ARBA" id="ARBA00023033"/>
    </source>
</evidence>
<dbReference type="Pfam" id="PF00067">
    <property type="entry name" value="p450"/>
    <property type="match status" value="1"/>
</dbReference>
<feature type="binding site" description="axial binding residue" evidence="7">
    <location>
        <position position="454"/>
    </location>
    <ligand>
        <name>heme</name>
        <dbReference type="ChEBI" id="CHEBI:30413"/>
    </ligand>
    <ligandPart>
        <name>Fe</name>
        <dbReference type="ChEBI" id="CHEBI:18248"/>
    </ligandPart>
</feature>
<keyword evidence="5 7" id="KW-0408">Iron</keyword>
<keyword evidence="11" id="KW-1185">Reference proteome</keyword>
<keyword evidence="4 8" id="KW-0560">Oxidoreductase</keyword>
<dbReference type="Proteomes" id="UP000663828">
    <property type="component" value="Unassembled WGS sequence"/>
</dbReference>
<keyword evidence="3 7" id="KW-0479">Metal-binding</keyword>
<dbReference type="GO" id="GO:0020037">
    <property type="term" value="F:heme binding"/>
    <property type="evidence" value="ECO:0007669"/>
    <property type="project" value="InterPro"/>
</dbReference>
<evidence type="ECO:0000256" key="7">
    <source>
        <dbReference type="PIRSR" id="PIRSR602401-1"/>
    </source>
</evidence>
<dbReference type="InterPro" id="IPR050196">
    <property type="entry name" value="Cytochrome_P450_Monoox"/>
</dbReference>
<dbReference type="GO" id="GO:0005506">
    <property type="term" value="F:iron ion binding"/>
    <property type="evidence" value="ECO:0007669"/>
    <property type="project" value="InterPro"/>
</dbReference>
<keyword evidence="6 8" id="KW-0503">Monooxygenase</keyword>
<organism evidence="9 11">
    <name type="scientific">Adineta ricciae</name>
    <name type="common">Rotifer</name>
    <dbReference type="NCBI Taxonomy" id="249248"/>
    <lineage>
        <taxon>Eukaryota</taxon>
        <taxon>Metazoa</taxon>
        <taxon>Spiralia</taxon>
        <taxon>Gnathifera</taxon>
        <taxon>Rotifera</taxon>
        <taxon>Eurotatoria</taxon>
        <taxon>Bdelloidea</taxon>
        <taxon>Adinetida</taxon>
        <taxon>Adinetidae</taxon>
        <taxon>Adineta</taxon>
    </lineage>
</organism>
<evidence type="ECO:0000256" key="4">
    <source>
        <dbReference type="ARBA" id="ARBA00023002"/>
    </source>
</evidence>
<comment type="caution">
    <text evidence="9">The sequence shown here is derived from an EMBL/GenBank/DDBJ whole genome shotgun (WGS) entry which is preliminary data.</text>
</comment>
<dbReference type="PANTHER" id="PTHR24291:SF50">
    <property type="entry name" value="BIFUNCTIONAL ALBAFLAVENONE MONOOXYGENASE_TERPENE SYNTHASE"/>
    <property type="match status" value="1"/>
</dbReference>
<evidence type="ECO:0000256" key="1">
    <source>
        <dbReference type="ARBA" id="ARBA00010617"/>
    </source>
</evidence>
<dbReference type="PROSITE" id="PS00086">
    <property type="entry name" value="CYTOCHROME_P450"/>
    <property type="match status" value="1"/>
</dbReference>
<evidence type="ECO:0000313" key="9">
    <source>
        <dbReference type="EMBL" id="CAF1089813.1"/>
    </source>
</evidence>
<name>A0A814NCL0_ADIRI</name>
<dbReference type="SUPFAM" id="SSF48264">
    <property type="entry name" value="Cytochrome P450"/>
    <property type="match status" value="1"/>
</dbReference>
<dbReference type="GO" id="GO:0016705">
    <property type="term" value="F:oxidoreductase activity, acting on paired donors, with incorporation or reduction of molecular oxygen"/>
    <property type="evidence" value="ECO:0007669"/>
    <property type="project" value="InterPro"/>
</dbReference>
<protein>
    <recommendedName>
        <fullName evidence="12">Cytochrome P450</fullName>
    </recommendedName>
</protein>